<feature type="non-terminal residue" evidence="8">
    <location>
        <position position="683"/>
    </location>
</feature>
<dbReference type="GO" id="GO:0031145">
    <property type="term" value="P:anaphase-promoting complex-dependent catabolic process"/>
    <property type="evidence" value="ECO:0007669"/>
    <property type="project" value="InterPro"/>
</dbReference>
<organism evidence="8 9">
    <name type="scientific">Sphagnurus paluster</name>
    <dbReference type="NCBI Taxonomy" id="117069"/>
    <lineage>
        <taxon>Eukaryota</taxon>
        <taxon>Fungi</taxon>
        <taxon>Dikarya</taxon>
        <taxon>Basidiomycota</taxon>
        <taxon>Agaricomycotina</taxon>
        <taxon>Agaricomycetes</taxon>
        <taxon>Agaricomycetidae</taxon>
        <taxon>Agaricales</taxon>
        <taxon>Tricholomatineae</taxon>
        <taxon>Lyophyllaceae</taxon>
        <taxon>Sphagnurus</taxon>
    </lineage>
</organism>
<keyword evidence="2" id="KW-0132">Cell division</keyword>
<evidence type="ECO:0000256" key="5">
    <source>
        <dbReference type="ARBA" id="ARBA00023306"/>
    </source>
</evidence>
<accession>A0A9P7GL66</accession>
<sequence>ATDLFAFQGSQTKLSSKLQLPSLISEWPTLPPDPLEASVGAPHLGISVDPSGESNDGADETSINSLLVISDDEGHLHCFLDGSFPLGTINLGSDLCAKSLFKDPKRPAFFAHLSTTPDSIAGTFLEPTVADIPLLGERHPRDLAKLSSTARELTWYTMRVIKEMHTTWFGSEAFSGARDIGPKWIQALEAKQKDQYGQKEPNAVLDLTALLVTERGSESLLDFLGSGDQMSERGIQKWESTMTEALVKLRDYSEKRIAPACQRLHLVLEELQGWSQLPQFAFFELSLNEINECLDLTRRTIILASWLAAAARRELSRFREFISWLRFETSVANSSNDTPHPRHDILEVNNYFVSGLSPSSIDKWFTGPIPHLSSEDLGLPEHNDSVLSAVSIAYAAAAGSSLNDVKDSPRDLEDLDRNIDALVKLLAARCGQFFHRAAGAACRSAKILGPNPVTRPRPQGSEQPQSFKVQERSVISSKVRPILNAHATTLKCLRLAGTFSTYPQDYFWTKPDCVSQVCFNEALESPFEVGIVLLELSLPEGEDERVDLDLLEAHFLDDESVVIVHRDQDEQASVALFNYSELRYEPIKASYVSVPTREDLMLEVMKEWKQRKLSPVQVVLKQSRRLISCKSGDVAIALNGRQGRRVACVLDNKGTTLESFDLEGEADEMESEADGDVSVEAGE</sequence>
<name>A0A9P7GL66_9AGAR</name>
<evidence type="ECO:0000313" key="8">
    <source>
        <dbReference type="EMBL" id="KAG5652103.1"/>
    </source>
</evidence>
<dbReference type="AlphaFoldDB" id="A0A9P7GL66"/>
<evidence type="ECO:0000256" key="6">
    <source>
        <dbReference type="SAM" id="MobiDB-lite"/>
    </source>
</evidence>
<dbReference type="OrthoDB" id="10259843at2759"/>
<reference evidence="8" key="2">
    <citation type="submission" date="2021-10" db="EMBL/GenBank/DDBJ databases">
        <title>Phylogenomics reveals ancestral predisposition of the termite-cultivated fungus Termitomyces towards a domesticated lifestyle.</title>
        <authorList>
            <person name="Auxier B."/>
            <person name="Grum-Grzhimaylo A."/>
            <person name="Cardenas M.E."/>
            <person name="Lodge J.D."/>
            <person name="Laessoe T."/>
            <person name="Pedersen O."/>
            <person name="Smith M.E."/>
            <person name="Kuyper T.W."/>
            <person name="Franco-Molano E.A."/>
            <person name="Baroni T.J."/>
            <person name="Aanen D.K."/>
        </authorList>
    </citation>
    <scope>NUCLEOTIDE SEQUENCE</scope>
    <source>
        <strain evidence="8">D49</strain>
    </source>
</reference>
<dbReference type="PANTHER" id="PTHR13260">
    <property type="entry name" value="ANAPHASE PROMOTING COMPLEX SUBUNIT 4 APC4"/>
    <property type="match status" value="1"/>
</dbReference>
<gene>
    <name evidence="8" type="ORF">H0H81_006323</name>
</gene>
<dbReference type="InterPro" id="IPR024789">
    <property type="entry name" value="APC4"/>
</dbReference>
<keyword evidence="9" id="KW-1185">Reference proteome</keyword>
<dbReference type="GO" id="GO:0034399">
    <property type="term" value="C:nuclear periphery"/>
    <property type="evidence" value="ECO:0007669"/>
    <property type="project" value="TreeGrafter"/>
</dbReference>
<evidence type="ECO:0000256" key="4">
    <source>
        <dbReference type="ARBA" id="ARBA00022786"/>
    </source>
</evidence>
<dbReference type="EMBL" id="JABCKI010000162">
    <property type="protein sequence ID" value="KAG5652103.1"/>
    <property type="molecule type" value="Genomic_DNA"/>
</dbReference>
<feature type="domain" description="Anaphase-promoting complex subunit 4 long" evidence="7">
    <location>
        <begin position="131"/>
        <end position="330"/>
    </location>
</feature>
<evidence type="ECO:0000256" key="2">
    <source>
        <dbReference type="ARBA" id="ARBA00022618"/>
    </source>
</evidence>
<evidence type="ECO:0000256" key="3">
    <source>
        <dbReference type="ARBA" id="ARBA00022776"/>
    </source>
</evidence>
<evidence type="ECO:0000259" key="7">
    <source>
        <dbReference type="Pfam" id="PF12896"/>
    </source>
</evidence>
<protein>
    <recommendedName>
        <fullName evidence="1">Anaphase-promoting complex subunit 4</fullName>
    </recommendedName>
</protein>
<dbReference type="GO" id="GO:0070979">
    <property type="term" value="P:protein K11-linked ubiquitination"/>
    <property type="evidence" value="ECO:0007669"/>
    <property type="project" value="TreeGrafter"/>
</dbReference>
<dbReference type="Pfam" id="PF12896">
    <property type="entry name" value="ANAPC4"/>
    <property type="match status" value="1"/>
</dbReference>
<comment type="caution">
    <text evidence="8">The sequence shown here is derived from an EMBL/GenBank/DDBJ whole genome shotgun (WGS) entry which is preliminary data.</text>
</comment>
<evidence type="ECO:0000313" key="9">
    <source>
        <dbReference type="Proteomes" id="UP000717328"/>
    </source>
</evidence>
<dbReference type="InterPro" id="IPR024790">
    <property type="entry name" value="APC4_long_dom"/>
</dbReference>
<proteinExistence type="predicted"/>
<dbReference type="GO" id="GO:0005680">
    <property type="term" value="C:anaphase-promoting complex"/>
    <property type="evidence" value="ECO:0007669"/>
    <property type="project" value="InterPro"/>
</dbReference>
<reference evidence="8" key="1">
    <citation type="submission" date="2021-02" db="EMBL/GenBank/DDBJ databases">
        <authorList>
            <person name="Nieuwenhuis M."/>
            <person name="Van De Peppel L.J.J."/>
        </authorList>
    </citation>
    <scope>NUCLEOTIDE SEQUENCE</scope>
    <source>
        <strain evidence="8">D49</strain>
    </source>
</reference>
<feature type="region of interest" description="Disordered" evidence="6">
    <location>
        <begin position="663"/>
        <end position="683"/>
    </location>
</feature>
<dbReference type="PANTHER" id="PTHR13260:SF0">
    <property type="entry name" value="ANAPHASE-PROMOTING COMPLEX SUBUNIT 4"/>
    <property type="match status" value="1"/>
</dbReference>
<dbReference type="GO" id="GO:0051301">
    <property type="term" value="P:cell division"/>
    <property type="evidence" value="ECO:0007669"/>
    <property type="project" value="UniProtKB-KW"/>
</dbReference>
<keyword evidence="3" id="KW-0498">Mitosis</keyword>
<keyword evidence="4" id="KW-0833">Ubl conjugation pathway</keyword>
<keyword evidence="5" id="KW-0131">Cell cycle</keyword>
<evidence type="ECO:0000256" key="1">
    <source>
        <dbReference type="ARBA" id="ARBA00016067"/>
    </source>
</evidence>
<feature type="region of interest" description="Disordered" evidence="6">
    <location>
        <begin position="449"/>
        <end position="468"/>
    </location>
</feature>
<dbReference type="Proteomes" id="UP000717328">
    <property type="component" value="Unassembled WGS sequence"/>
</dbReference>